<feature type="transmembrane region" description="Helical" evidence="8">
    <location>
        <begin position="158"/>
        <end position="180"/>
    </location>
</feature>
<evidence type="ECO:0000256" key="6">
    <source>
        <dbReference type="ARBA" id="ARBA00023136"/>
    </source>
</evidence>
<evidence type="ECO:0000256" key="7">
    <source>
        <dbReference type="ARBA" id="ARBA00033993"/>
    </source>
</evidence>
<comment type="catalytic activity">
    <reaction evidence="7">
        <text>urea(in) = urea(out)</text>
        <dbReference type="Rhea" id="RHEA:32799"/>
        <dbReference type="ChEBI" id="CHEBI:16199"/>
    </reaction>
</comment>
<organism evidence="9 10">
    <name type="scientific">Aldrovandia affinis</name>
    <dbReference type="NCBI Taxonomy" id="143900"/>
    <lineage>
        <taxon>Eukaryota</taxon>
        <taxon>Metazoa</taxon>
        <taxon>Chordata</taxon>
        <taxon>Craniata</taxon>
        <taxon>Vertebrata</taxon>
        <taxon>Euteleostomi</taxon>
        <taxon>Actinopterygii</taxon>
        <taxon>Neopterygii</taxon>
        <taxon>Teleostei</taxon>
        <taxon>Notacanthiformes</taxon>
        <taxon>Halosauridae</taxon>
        <taxon>Aldrovandia</taxon>
    </lineage>
</organism>
<evidence type="ECO:0000256" key="8">
    <source>
        <dbReference type="SAM" id="Phobius"/>
    </source>
</evidence>
<evidence type="ECO:0000256" key="5">
    <source>
        <dbReference type="ARBA" id="ARBA00022989"/>
    </source>
</evidence>
<gene>
    <name evidence="9" type="ORF">AAFF_G00261580</name>
</gene>
<evidence type="ECO:0000256" key="3">
    <source>
        <dbReference type="ARBA" id="ARBA00022475"/>
    </source>
</evidence>
<feature type="transmembrane region" description="Helical" evidence="8">
    <location>
        <begin position="45"/>
        <end position="63"/>
    </location>
</feature>
<evidence type="ECO:0000256" key="4">
    <source>
        <dbReference type="ARBA" id="ARBA00022692"/>
    </source>
</evidence>
<evidence type="ECO:0008006" key="11">
    <source>
        <dbReference type="Google" id="ProtNLM"/>
    </source>
</evidence>
<feature type="transmembrane region" description="Helical" evidence="8">
    <location>
        <begin position="105"/>
        <end position="126"/>
    </location>
</feature>
<keyword evidence="3" id="KW-1003">Cell membrane</keyword>
<dbReference type="Proteomes" id="UP001221898">
    <property type="component" value="Unassembled WGS sequence"/>
</dbReference>
<keyword evidence="10" id="KW-1185">Reference proteome</keyword>
<evidence type="ECO:0000256" key="2">
    <source>
        <dbReference type="ARBA" id="ARBA00005914"/>
    </source>
</evidence>
<comment type="caution">
    <text evidence="9">The sequence shown here is derived from an EMBL/GenBank/DDBJ whole genome shotgun (WGS) entry which is preliminary data.</text>
</comment>
<proteinExistence type="inferred from homology"/>
<dbReference type="EMBL" id="JAINUG010000358">
    <property type="protein sequence ID" value="KAJ8377309.1"/>
    <property type="molecule type" value="Genomic_DNA"/>
</dbReference>
<protein>
    <recommendedName>
        <fullName evidence="11">Urea transporter</fullName>
    </recommendedName>
</protein>
<comment type="subcellular location">
    <subcellularLocation>
        <location evidence="1">Cell membrane</location>
        <topology evidence="1">Multi-pass membrane protein</topology>
    </subcellularLocation>
</comment>
<keyword evidence="4 8" id="KW-0812">Transmembrane</keyword>
<name>A0AAD7REG3_9TELE</name>
<dbReference type="InterPro" id="IPR029020">
    <property type="entry name" value="Ammonium/urea_transptr"/>
</dbReference>
<dbReference type="GO" id="GO:0015204">
    <property type="term" value="F:urea transmembrane transporter activity"/>
    <property type="evidence" value="ECO:0007669"/>
    <property type="project" value="InterPro"/>
</dbReference>
<dbReference type="GO" id="GO:0005886">
    <property type="term" value="C:plasma membrane"/>
    <property type="evidence" value="ECO:0007669"/>
    <property type="project" value="UniProtKB-SubCell"/>
</dbReference>
<dbReference type="Pfam" id="PF03253">
    <property type="entry name" value="UT"/>
    <property type="match status" value="1"/>
</dbReference>
<dbReference type="PANTHER" id="PTHR10464">
    <property type="entry name" value="UREA TRANSPORTER"/>
    <property type="match status" value="1"/>
</dbReference>
<evidence type="ECO:0000313" key="10">
    <source>
        <dbReference type="Proteomes" id="UP001221898"/>
    </source>
</evidence>
<accession>A0AAD7REG3</accession>
<dbReference type="AlphaFoldDB" id="A0AAD7REG3"/>
<evidence type="ECO:0000313" key="9">
    <source>
        <dbReference type="EMBL" id="KAJ8377309.1"/>
    </source>
</evidence>
<comment type="similarity">
    <text evidence="2">Belongs to the urea transporter family.</text>
</comment>
<sequence length="218" mass="23140">MLVALLIGVFSSAGDWYWWLLLPACLTGATSTLLFSGLAPLLDRWDLPVSVFPFNTVILLYLSCTGPTNPYYPHHPATPKGALQHTNTTLNIPQLLQGVPLGVGQIYACGALWPSVLILVAVLLFSPLLCAHALLGSGAGTLAAFLSAYADIALSNLLGMAGLPACSWAATLIITLMLLLTAQNLSVYRIPIGRVTTPEQNLYSHSHWAGGNTESTDV</sequence>
<reference evidence="9" key="1">
    <citation type="journal article" date="2023" name="Science">
        <title>Genome structures resolve the early diversification of teleost fishes.</title>
        <authorList>
            <person name="Parey E."/>
            <person name="Louis A."/>
            <person name="Montfort J."/>
            <person name="Bouchez O."/>
            <person name="Roques C."/>
            <person name="Iampietro C."/>
            <person name="Lluch J."/>
            <person name="Castinel A."/>
            <person name="Donnadieu C."/>
            <person name="Desvignes T."/>
            <person name="Floi Bucao C."/>
            <person name="Jouanno E."/>
            <person name="Wen M."/>
            <person name="Mejri S."/>
            <person name="Dirks R."/>
            <person name="Jansen H."/>
            <person name="Henkel C."/>
            <person name="Chen W.J."/>
            <person name="Zahm M."/>
            <person name="Cabau C."/>
            <person name="Klopp C."/>
            <person name="Thompson A.W."/>
            <person name="Robinson-Rechavi M."/>
            <person name="Braasch I."/>
            <person name="Lecointre G."/>
            <person name="Bobe J."/>
            <person name="Postlethwait J.H."/>
            <person name="Berthelot C."/>
            <person name="Roest Crollius H."/>
            <person name="Guiguen Y."/>
        </authorList>
    </citation>
    <scope>NUCLEOTIDE SEQUENCE</scope>
    <source>
        <strain evidence="9">NC1722</strain>
    </source>
</reference>
<dbReference type="InterPro" id="IPR004937">
    <property type="entry name" value="Urea_transporter"/>
</dbReference>
<feature type="transmembrane region" description="Helical" evidence="8">
    <location>
        <begin position="16"/>
        <end position="38"/>
    </location>
</feature>
<dbReference type="PANTHER" id="PTHR10464:SF9">
    <property type="entry name" value="UREA TRANSPORTER"/>
    <property type="match status" value="1"/>
</dbReference>
<keyword evidence="5 8" id="KW-1133">Transmembrane helix</keyword>
<evidence type="ECO:0000256" key="1">
    <source>
        <dbReference type="ARBA" id="ARBA00004651"/>
    </source>
</evidence>
<feature type="transmembrane region" description="Helical" evidence="8">
    <location>
        <begin position="133"/>
        <end position="152"/>
    </location>
</feature>
<dbReference type="Gene3D" id="1.10.3430.10">
    <property type="entry name" value="Ammonium transporter AmtB like domains"/>
    <property type="match status" value="2"/>
</dbReference>
<keyword evidence="6 8" id="KW-0472">Membrane</keyword>